<dbReference type="CDD" id="cd01650">
    <property type="entry name" value="RT_nLTR_like"/>
    <property type="match status" value="1"/>
</dbReference>
<reference evidence="3" key="1">
    <citation type="journal article" date="2019" name="Plant Biotechnol. J.">
        <title>Genome sequencing of the Australian wild diploid species Gossypium australe highlights disease resistance and delayed gland morphogenesis.</title>
        <authorList>
            <person name="Cai Y."/>
            <person name="Cai X."/>
            <person name="Wang Q."/>
            <person name="Wang P."/>
            <person name="Zhang Y."/>
            <person name="Cai C."/>
            <person name="Xu Y."/>
            <person name="Wang K."/>
            <person name="Zhou Z."/>
            <person name="Wang C."/>
            <person name="Geng S."/>
            <person name="Li B."/>
            <person name="Dong Q."/>
            <person name="Hou Y."/>
            <person name="Wang H."/>
            <person name="Ai P."/>
            <person name="Liu Z."/>
            <person name="Yi F."/>
            <person name="Sun M."/>
            <person name="An G."/>
            <person name="Cheng J."/>
            <person name="Zhang Y."/>
            <person name="Shi Q."/>
            <person name="Xie Y."/>
            <person name="Shi X."/>
            <person name="Chang Y."/>
            <person name="Huang F."/>
            <person name="Chen Y."/>
            <person name="Hong S."/>
            <person name="Mi L."/>
            <person name="Sun Q."/>
            <person name="Zhang L."/>
            <person name="Zhou B."/>
            <person name="Peng R."/>
            <person name="Zhang X."/>
            <person name="Liu F."/>
        </authorList>
    </citation>
    <scope>NUCLEOTIDE SEQUENCE [LARGE SCALE GENOMIC DNA]</scope>
    <source>
        <strain evidence="3">cv. PA1801</strain>
    </source>
</reference>
<feature type="domain" description="Reverse transcriptase" evidence="1">
    <location>
        <begin position="1"/>
        <end position="255"/>
    </location>
</feature>
<dbReference type="AlphaFoldDB" id="A0A5B6TKG5"/>
<dbReference type="SUPFAM" id="SSF56672">
    <property type="entry name" value="DNA/RNA polymerases"/>
    <property type="match status" value="1"/>
</dbReference>
<gene>
    <name evidence="2" type="ORF">EPI10_034245</name>
</gene>
<dbReference type="InterPro" id="IPR000477">
    <property type="entry name" value="RT_dom"/>
</dbReference>
<keyword evidence="3" id="KW-1185">Reference proteome</keyword>
<dbReference type="InterPro" id="IPR043502">
    <property type="entry name" value="DNA/RNA_pol_sf"/>
</dbReference>
<organism evidence="2 3">
    <name type="scientific">Gossypium australe</name>
    <dbReference type="NCBI Taxonomy" id="47621"/>
    <lineage>
        <taxon>Eukaryota</taxon>
        <taxon>Viridiplantae</taxon>
        <taxon>Streptophyta</taxon>
        <taxon>Embryophyta</taxon>
        <taxon>Tracheophyta</taxon>
        <taxon>Spermatophyta</taxon>
        <taxon>Magnoliopsida</taxon>
        <taxon>eudicotyledons</taxon>
        <taxon>Gunneridae</taxon>
        <taxon>Pentapetalae</taxon>
        <taxon>rosids</taxon>
        <taxon>malvids</taxon>
        <taxon>Malvales</taxon>
        <taxon>Malvaceae</taxon>
        <taxon>Malvoideae</taxon>
        <taxon>Gossypium</taxon>
    </lineage>
</organism>
<dbReference type="GO" id="GO:0003964">
    <property type="term" value="F:RNA-directed DNA polymerase activity"/>
    <property type="evidence" value="ECO:0007669"/>
    <property type="project" value="UniProtKB-KW"/>
</dbReference>
<dbReference type="PANTHER" id="PTHR33116">
    <property type="entry name" value="REVERSE TRANSCRIPTASE ZINC-BINDING DOMAIN-CONTAINING PROTEIN-RELATED-RELATED"/>
    <property type="match status" value="1"/>
</dbReference>
<name>A0A5B6TKG5_9ROSI</name>
<proteinExistence type="predicted"/>
<keyword evidence="2" id="KW-0695">RNA-directed DNA polymerase</keyword>
<dbReference type="PANTHER" id="PTHR33116:SF86">
    <property type="entry name" value="REVERSE TRANSCRIPTASE DOMAIN-CONTAINING PROTEIN"/>
    <property type="match status" value="1"/>
</dbReference>
<accession>A0A5B6TKG5</accession>
<dbReference type="Pfam" id="PF00078">
    <property type="entry name" value="RVT_1"/>
    <property type="match status" value="1"/>
</dbReference>
<evidence type="ECO:0000313" key="3">
    <source>
        <dbReference type="Proteomes" id="UP000325315"/>
    </source>
</evidence>
<keyword evidence="2" id="KW-0808">Transferase</keyword>
<dbReference type="PROSITE" id="PS50878">
    <property type="entry name" value="RT_POL"/>
    <property type="match status" value="1"/>
</dbReference>
<evidence type="ECO:0000259" key="1">
    <source>
        <dbReference type="PROSITE" id="PS50878"/>
    </source>
</evidence>
<evidence type="ECO:0000313" key="2">
    <source>
        <dbReference type="EMBL" id="KAA3441330.1"/>
    </source>
</evidence>
<dbReference type="OrthoDB" id="1750106at2759"/>
<dbReference type="EMBL" id="SMMG02000478">
    <property type="protein sequence ID" value="KAA3441330.1"/>
    <property type="molecule type" value="Genomic_DNA"/>
</dbReference>
<comment type="caution">
    <text evidence="2">The sequence shown here is derived from an EMBL/GenBank/DDBJ whole genome shotgun (WGS) entry which is preliminary data.</text>
</comment>
<keyword evidence="2" id="KW-0548">Nucleotidyltransferase</keyword>
<dbReference type="Proteomes" id="UP000325315">
    <property type="component" value="Unassembled WGS sequence"/>
</dbReference>
<sequence length="504" mass="57354">MTQFRPISLCNVIYKIITKVLVNRISDILGDCINEAQSAFISGRLISDNVLIAYEVLHSLKMEKNGRRGHFALKLDMSKAYNRVEWDFLAGMMKALGFHDEWLVLIMRCVTSVSYSVSLNGMSSNWFSPSRGLRQGDPLSPYLFLICAEGFSTILEDAKQKGRMRGAPIGRERFSINHLFFADDCILFGDATHEGVNTVRDIIREYELSARQKVNYDKSLIYFGANVKEEVKGDITRILRVRVASSPEKYLGLPMMVGRRKAWAFASFKDRFRKRVDGWSLRYLSMGGKEATPLYAMQCFLFPKTLCSQLENIMNKFWWSNNKLKSGIHWSSWDKLCLSKFDGGLGFKKLVWFNKALLAKQVWRVLTQPQSLLARVLKARYFPFTDILAAKIDSYLLLPGGVYAAHANLLRMVCCGESEGLIRSLFDEETASRIRSIPIAGSSLEDTLVWKFEGSGAYSVRSGYRVLSSSLVQATTSNPYHVESTGFYKRLWELKIPSKIKIHV</sequence>
<protein>
    <submittedName>
        <fullName evidence="2">Reverse transcriptase</fullName>
    </submittedName>
</protein>